<dbReference type="EMBL" id="JARAKF010000001">
    <property type="protein sequence ID" value="MDU8993111.1"/>
    <property type="molecule type" value="Genomic_DNA"/>
</dbReference>
<gene>
    <name evidence="1" type="ORF">PU648_12200</name>
</gene>
<dbReference type="InterPro" id="IPR044925">
    <property type="entry name" value="His-Me_finger_sf"/>
</dbReference>
<name>A0ABU3UGY8_9ACTN</name>
<comment type="caution">
    <text evidence="1">The sequence shown here is derived from an EMBL/GenBank/DDBJ whole genome shotgun (WGS) entry which is preliminary data.</text>
</comment>
<evidence type="ECO:0000313" key="1">
    <source>
        <dbReference type="EMBL" id="MDU8993111.1"/>
    </source>
</evidence>
<sequence length="102" mass="11662">MSHAVYRPSDLPSRMARKIEVDAESGCWLWTGSCNRASGYGQVSYQGKTDLVHRVAFKLLVGEIREGFQVRHTDPRRCRHTRCCNPNRLEAVIKEESVVRSD</sequence>
<dbReference type="SUPFAM" id="SSF54060">
    <property type="entry name" value="His-Me finger endonucleases"/>
    <property type="match status" value="1"/>
</dbReference>
<accession>A0ABU3UGY8</accession>
<keyword evidence="2" id="KW-1185">Reference proteome</keyword>
<dbReference type="RefSeq" id="WP_143609774.1">
    <property type="nucleotide sequence ID" value="NZ_CP107955.1"/>
</dbReference>
<evidence type="ECO:0008006" key="3">
    <source>
        <dbReference type="Google" id="ProtNLM"/>
    </source>
</evidence>
<reference evidence="1 2" key="1">
    <citation type="submission" date="2023-02" db="EMBL/GenBank/DDBJ databases">
        <authorList>
            <person name="Maleckis M."/>
        </authorList>
    </citation>
    <scope>NUCLEOTIDE SEQUENCE [LARGE SCALE GENOMIC DNA]</scope>
    <source>
        <strain evidence="1 2">P8-A2</strain>
    </source>
</reference>
<evidence type="ECO:0000313" key="2">
    <source>
        <dbReference type="Proteomes" id="UP001257627"/>
    </source>
</evidence>
<dbReference type="Proteomes" id="UP001257627">
    <property type="component" value="Unassembled WGS sequence"/>
</dbReference>
<organism evidence="1 2">
    <name type="scientific">Streptomyces mirabilis</name>
    <dbReference type="NCBI Taxonomy" id="68239"/>
    <lineage>
        <taxon>Bacteria</taxon>
        <taxon>Bacillati</taxon>
        <taxon>Actinomycetota</taxon>
        <taxon>Actinomycetes</taxon>
        <taxon>Kitasatosporales</taxon>
        <taxon>Streptomycetaceae</taxon>
        <taxon>Streptomyces</taxon>
    </lineage>
</organism>
<protein>
    <recommendedName>
        <fullName evidence="3">HNH endonuclease</fullName>
    </recommendedName>
</protein>
<proteinExistence type="predicted"/>